<reference evidence="3" key="1">
    <citation type="submission" date="2020-03" db="EMBL/GenBank/DDBJ databases">
        <title>Draft sequencing of Calidifontibacter sp. DB0510.</title>
        <authorList>
            <person name="Kim D.-U."/>
        </authorList>
    </citation>
    <scope>NUCLEOTIDE SEQUENCE</scope>
    <source>
        <strain evidence="3">DB0510</strain>
    </source>
</reference>
<proteinExistence type="predicted"/>
<sequence>MTSSSLRTAAAACAVAIVLPALAACGGDAKPTKTSSQVCPTSLPKPSMKIPLSLVYLNVYNASSTAGLASSASAELSWRGAHVLKTGNDPNPDERPTPRAAEIRYGKGGRQIALTLAGQVQNAVLYDDGRTNPTVDLVLGDSFKLVPLPPPPPAQVKVNVYNTTYRAGLSGQVAGLLKSRGFTIGRNGNDPLATFLPDDVAIIRYGEHGEPAARRVGLQLKGARLVKDGRKDTSVDLVLGNKYADLVPTAQATPTPVPSPTKPAGCK</sequence>
<feature type="chain" id="PRO_5037467120" evidence="1">
    <location>
        <begin position="24"/>
        <end position="267"/>
    </location>
</feature>
<dbReference type="PROSITE" id="PS51257">
    <property type="entry name" value="PROKAR_LIPOPROTEIN"/>
    <property type="match status" value="1"/>
</dbReference>
<feature type="domain" description="LytR/CpsA/Psr regulator C-terminal" evidence="2">
    <location>
        <begin position="155"/>
        <end position="243"/>
    </location>
</feature>
<keyword evidence="4" id="KW-1185">Reference proteome</keyword>
<evidence type="ECO:0000313" key="4">
    <source>
        <dbReference type="Proteomes" id="UP000744769"/>
    </source>
</evidence>
<feature type="signal peptide" evidence="1">
    <location>
        <begin position="1"/>
        <end position="23"/>
    </location>
</feature>
<evidence type="ECO:0000313" key="3">
    <source>
        <dbReference type="EMBL" id="NHN56777.1"/>
    </source>
</evidence>
<comment type="caution">
    <text evidence="3">The sequence shown here is derived from an EMBL/GenBank/DDBJ whole genome shotgun (WGS) entry which is preliminary data.</text>
</comment>
<dbReference type="RefSeq" id="WP_166197438.1">
    <property type="nucleotide sequence ID" value="NZ_JAAOIV010000010.1"/>
</dbReference>
<dbReference type="Pfam" id="PF13399">
    <property type="entry name" value="LytR_C"/>
    <property type="match status" value="2"/>
</dbReference>
<evidence type="ECO:0000256" key="1">
    <source>
        <dbReference type="SAM" id="SignalP"/>
    </source>
</evidence>
<name>A0A967E9U8_9MICO</name>
<protein>
    <submittedName>
        <fullName evidence="3">LytR C-terminal domain-containing protein</fullName>
    </submittedName>
</protein>
<dbReference type="Proteomes" id="UP000744769">
    <property type="component" value="Unassembled WGS sequence"/>
</dbReference>
<dbReference type="InterPro" id="IPR027381">
    <property type="entry name" value="LytR/CpsA/Psr_C"/>
</dbReference>
<feature type="domain" description="LytR/CpsA/Psr regulator C-terminal" evidence="2">
    <location>
        <begin position="57"/>
        <end position="143"/>
    </location>
</feature>
<gene>
    <name evidence="3" type="ORF">G9U51_13430</name>
</gene>
<keyword evidence="1" id="KW-0732">Signal</keyword>
<accession>A0A967E9U8</accession>
<evidence type="ECO:0000259" key="2">
    <source>
        <dbReference type="Pfam" id="PF13399"/>
    </source>
</evidence>
<dbReference type="EMBL" id="JAAOIV010000010">
    <property type="protein sequence ID" value="NHN56777.1"/>
    <property type="molecule type" value="Genomic_DNA"/>
</dbReference>
<dbReference type="Gene3D" id="3.30.70.2390">
    <property type="match status" value="2"/>
</dbReference>
<dbReference type="AlphaFoldDB" id="A0A967E9U8"/>
<organism evidence="3 4">
    <name type="scientific">Metallococcus carri</name>
    <dbReference type="NCBI Taxonomy" id="1656884"/>
    <lineage>
        <taxon>Bacteria</taxon>
        <taxon>Bacillati</taxon>
        <taxon>Actinomycetota</taxon>
        <taxon>Actinomycetes</taxon>
        <taxon>Micrococcales</taxon>
        <taxon>Dermacoccaceae</taxon>
        <taxon>Metallococcus</taxon>
    </lineage>
</organism>